<dbReference type="AlphaFoldDB" id="S9UPU8"/>
<dbReference type="Pfam" id="PF03372">
    <property type="entry name" value="Exo_endo_phos"/>
    <property type="match status" value="1"/>
</dbReference>
<comment type="similarity">
    <text evidence="1">Belongs to the CCR4/nocturin family.</text>
</comment>
<reference evidence="4 5" key="1">
    <citation type="journal article" date="2013" name="PLoS ONE">
        <title>Predicting the Proteins of Angomonas deanei, Strigomonas culicis and Their Respective Endosymbionts Reveals New Aspects of the Trypanosomatidae Family.</title>
        <authorList>
            <person name="Motta M.C."/>
            <person name="Martins A.C."/>
            <person name="de Souza S.S."/>
            <person name="Catta-Preta C.M."/>
            <person name="Silva R."/>
            <person name="Klein C.C."/>
            <person name="de Almeida L.G."/>
            <person name="de Lima Cunha O."/>
            <person name="Ciapina L.P."/>
            <person name="Brocchi M."/>
            <person name="Colabardini A.C."/>
            <person name="de Araujo Lima B."/>
            <person name="Machado C.R."/>
            <person name="de Almeida Soares C.M."/>
            <person name="Probst C.M."/>
            <person name="de Menezes C.B."/>
            <person name="Thompson C.E."/>
            <person name="Bartholomeu D.C."/>
            <person name="Gradia D.F."/>
            <person name="Pavoni D.P."/>
            <person name="Grisard E.C."/>
            <person name="Fantinatti-Garboggini F."/>
            <person name="Marchini F.K."/>
            <person name="Rodrigues-Luiz G.F."/>
            <person name="Wagner G."/>
            <person name="Goldman G.H."/>
            <person name="Fietto J.L."/>
            <person name="Elias M.C."/>
            <person name="Goldman M.H."/>
            <person name="Sagot M.F."/>
            <person name="Pereira M."/>
            <person name="Stoco P.H."/>
            <person name="de Mendonca-Neto R.P."/>
            <person name="Teixeira S.M."/>
            <person name="Maciel T.E."/>
            <person name="de Oliveira Mendes T.A."/>
            <person name="Urmenyi T.P."/>
            <person name="de Souza W."/>
            <person name="Schenkman S."/>
            <person name="de Vasconcelos A.T."/>
        </authorList>
    </citation>
    <scope>NUCLEOTIDE SEQUENCE [LARGE SCALE GENOMIC DNA]</scope>
</reference>
<evidence type="ECO:0000259" key="3">
    <source>
        <dbReference type="Pfam" id="PF03372"/>
    </source>
</evidence>
<dbReference type="InterPro" id="IPR005135">
    <property type="entry name" value="Endo/exonuclease/phosphatase"/>
</dbReference>
<feature type="domain" description="Endonuclease/exonuclease/phosphatase" evidence="3">
    <location>
        <begin position="156"/>
        <end position="493"/>
    </location>
</feature>
<comment type="caution">
    <text evidence="4">The sequence shown here is derived from an EMBL/GenBank/DDBJ whole genome shotgun (WGS) entry which is preliminary data.</text>
</comment>
<name>S9UPU8_9TRYP</name>
<gene>
    <name evidence="4" type="ORF">STCU_03790</name>
</gene>
<accession>S9UPU8</accession>
<organism evidence="4 5">
    <name type="scientific">Strigomonas culicis</name>
    <dbReference type="NCBI Taxonomy" id="28005"/>
    <lineage>
        <taxon>Eukaryota</taxon>
        <taxon>Discoba</taxon>
        <taxon>Euglenozoa</taxon>
        <taxon>Kinetoplastea</taxon>
        <taxon>Metakinetoplastina</taxon>
        <taxon>Trypanosomatida</taxon>
        <taxon>Trypanosomatidae</taxon>
        <taxon>Strigomonadinae</taxon>
        <taxon>Strigomonas</taxon>
    </lineage>
</organism>
<dbReference type="OrthoDB" id="276515at2759"/>
<dbReference type="GO" id="GO:0000175">
    <property type="term" value="F:3'-5'-RNA exonuclease activity"/>
    <property type="evidence" value="ECO:0007669"/>
    <property type="project" value="TreeGrafter"/>
</dbReference>
<evidence type="ECO:0000256" key="1">
    <source>
        <dbReference type="ARBA" id="ARBA00010774"/>
    </source>
</evidence>
<dbReference type="PANTHER" id="PTHR12121:SF45">
    <property type="entry name" value="NOCTURNIN"/>
    <property type="match status" value="1"/>
</dbReference>
<dbReference type="Gene3D" id="3.60.10.10">
    <property type="entry name" value="Endonuclease/exonuclease/phosphatase"/>
    <property type="match status" value="1"/>
</dbReference>
<dbReference type="GO" id="GO:0006139">
    <property type="term" value="P:nucleobase-containing compound metabolic process"/>
    <property type="evidence" value="ECO:0007669"/>
    <property type="project" value="UniProtKB-ARBA"/>
</dbReference>
<protein>
    <recommendedName>
        <fullName evidence="3">Endonuclease/exonuclease/phosphatase domain-containing protein</fullName>
    </recommendedName>
</protein>
<keyword evidence="2" id="KW-0378">Hydrolase</keyword>
<evidence type="ECO:0000256" key="2">
    <source>
        <dbReference type="ARBA" id="ARBA00022801"/>
    </source>
</evidence>
<evidence type="ECO:0000313" key="4">
    <source>
        <dbReference type="EMBL" id="EPY30913.1"/>
    </source>
</evidence>
<sequence length="535" mass="61186">MLKGTRRFLFTGAASNVGGGKVNQLRSALGAHQPAIQPSISSADVTRTALELKLASALAREFKKEDSFVPPLARRWVRAPISRLSTSVSRRDWFRVMSFNLMTDAWAGAHKTTPVSGVRVRIPAFSRTGEEEVNGGDGFLDYDPTKDTAVPPFLTPSFKRHYLTDHLRHYDPDLVCLNEVNRTFFNTELFKYIRYLGYGTLYQSSRAARVKALRKGENASLERHKGKIPESEDIGNVILFHKSRFVPLMMGGAEYGKHFHFVHLVSMRDKVTNLNVFLACVQFTAGNTQRAREIRLHEASQTLRLLQAIIKNDGDRSHSTVLICGDLNVESDDEPCVEELRRHYFSTYDLVGGPRWTAWHYRDEAAAARYQPYFQKNVEEMERSRPDLMAQKEMKKHMRLDTQNHGKFSKVRLLAEDVHHEAQTSPFPWILKPNRSVDSGDDPSLTRACEQRRDHLALLKSDLEEKGITYQTKDFIFYDPKSLALHQVLDVPDDEHIEKEQLFPNNKLPSHHLPLFVDVSFNDQFPDVGHHSQHP</sequence>
<proteinExistence type="inferred from homology"/>
<dbReference type="InterPro" id="IPR050410">
    <property type="entry name" value="CCR4/nocturin_mRNA_transcr"/>
</dbReference>
<dbReference type="SUPFAM" id="SSF56219">
    <property type="entry name" value="DNase I-like"/>
    <property type="match status" value="1"/>
</dbReference>
<dbReference type="Proteomes" id="UP000015354">
    <property type="component" value="Unassembled WGS sequence"/>
</dbReference>
<dbReference type="InterPro" id="IPR036691">
    <property type="entry name" value="Endo/exonu/phosph_ase_sf"/>
</dbReference>
<evidence type="ECO:0000313" key="5">
    <source>
        <dbReference type="Proteomes" id="UP000015354"/>
    </source>
</evidence>
<keyword evidence="5" id="KW-1185">Reference proteome</keyword>
<dbReference type="PANTHER" id="PTHR12121">
    <property type="entry name" value="CARBON CATABOLITE REPRESSOR PROTEIN 4"/>
    <property type="match status" value="1"/>
</dbReference>
<dbReference type="EMBL" id="ATMH01003790">
    <property type="protein sequence ID" value="EPY30913.1"/>
    <property type="molecule type" value="Genomic_DNA"/>
</dbReference>